<sequence>MSAEDLPPELVPVNGALTTVAFRRSVRAKRISLRIDTSSGGLLITLPMRASRRAGLALLQAHEGWAAEKLAALPQALRFTQGAAVPVHGVPHVIGHVPGARGGAWIEPGRILVTGEPDFLARRVTDCLKRLARQHLTAMTAQKAQAAALKPKTVRIKDTRTRWGSCAPDGTLAFCWRLICAPDYVQDYVVAHELAHLRHMNHGQHFWALTETLTPHRDAASEWLTRNGMELLRIG</sequence>
<dbReference type="InterPro" id="IPR002725">
    <property type="entry name" value="YgjP-like_metallopeptidase"/>
</dbReference>
<dbReference type="Pfam" id="PF01863">
    <property type="entry name" value="YgjP-like"/>
    <property type="match status" value="1"/>
</dbReference>
<gene>
    <name evidence="2" type="ORF">HNP71_000634</name>
</gene>
<dbReference type="Gene3D" id="3.30.2010.10">
    <property type="entry name" value="Metalloproteases ('zincins'), catalytic domain"/>
    <property type="match status" value="1"/>
</dbReference>
<name>A0A840V9I3_9PROT</name>
<comment type="caution">
    <text evidence="2">The sequence shown here is derived from an EMBL/GenBank/DDBJ whole genome shotgun (WGS) entry which is preliminary data.</text>
</comment>
<evidence type="ECO:0000313" key="2">
    <source>
        <dbReference type="EMBL" id="MBB5372396.1"/>
    </source>
</evidence>
<dbReference type="InterPro" id="IPR053136">
    <property type="entry name" value="UTP_pyrophosphatase-like"/>
</dbReference>
<dbReference type="AlphaFoldDB" id="A0A840V9I3"/>
<dbReference type="CDD" id="cd07344">
    <property type="entry name" value="M48_yhfN_like"/>
    <property type="match status" value="1"/>
</dbReference>
<dbReference type="PANTHER" id="PTHR30399">
    <property type="entry name" value="UNCHARACTERIZED PROTEIN YGJP"/>
    <property type="match status" value="1"/>
</dbReference>
<protein>
    <recommendedName>
        <fullName evidence="1">YgjP-like metallopeptidase domain-containing protein</fullName>
    </recommendedName>
</protein>
<dbReference type="PANTHER" id="PTHR30399:SF1">
    <property type="entry name" value="UTP PYROPHOSPHATASE"/>
    <property type="match status" value="1"/>
</dbReference>
<feature type="domain" description="YgjP-like metallopeptidase" evidence="1">
    <location>
        <begin position="30"/>
        <end position="226"/>
    </location>
</feature>
<accession>A0A840V9I3</accession>
<dbReference type="EMBL" id="JACHFJ010000002">
    <property type="protein sequence ID" value="MBB5372396.1"/>
    <property type="molecule type" value="Genomic_DNA"/>
</dbReference>
<organism evidence="2 3">
    <name type="scientific">Acidocella aromatica</name>
    <dbReference type="NCBI Taxonomy" id="1303579"/>
    <lineage>
        <taxon>Bacteria</taxon>
        <taxon>Pseudomonadati</taxon>
        <taxon>Pseudomonadota</taxon>
        <taxon>Alphaproteobacteria</taxon>
        <taxon>Acetobacterales</taxon>
        <taxon>Acidocellaceae</taxon>
        <taxon>Acidocella</taxon>
    </lineage>
</organism>
<dbReference type="Proteomes" id="UP000553706">
    <property type="component" value="Unassembled WGS sequence"/>
</dbReference>
<evidence type="ECO:0000259" key="1">
    <source>
        <dbReference type="Pfam" id="PF01863"/>
    </source>
</evidence>
<dbReference type="RefSeq" id="WP_183265420.1">
    <property type="nucleotide sequence ID" value="NZ_JACHFJ010000002.1"/>
</dbReference>
<reference evidence="2 3" key="1">
    <citation type="submission" date="2020-08" db="EMBL/GenBank/DDBJ databases">
        <title>Genomic Encyclopedia of Type Strains, Phase IV (KMG-IV): sequencing the most valuable type-strain genomes for metagenomic binning, comparative biology and taxonomic classification.</title>
        <authorList>
            <person name="Goeker M."/>
        </authorList>
    </citation>
    <scope>NUCLEOTIDE SEQUENCE [LARGE SCALE GENOMIC DNA]</scope>
    <source>
        <strain evidence="2 3">DSM 27026</strain>
    </source>
</reference>
<evidence type="ECO:0000313" key="3">
    <source>
        <dbReference type="Proteomes" id="UP000553706"/>
    </source>
</evidence>
<proteinExistence type="predicted"/>
<keyword evidence="3" id="KW-1185">Reference proteome</keyword>